<keyword evidence="3" id="KW-0812">Transmembrane</keyword>
<dbReference type="PANTHER" id="PTHR10796">
    <property type="entry name" value="PATCHED-RELATED"/>
    <property type="match status" value="1"/>
</dbReference>
<reference evidence="5" key="1">
    <citation type="submission" date="2020-06" db="EMBL/GenBank/DDBJ databases">
        <authorList>
            <consortium name="Plant Systems Biology data submission"/>
        </authorList>
    </citation>
    <scope>NUCLEOTIDE SEQUENCE</scope>
    <source>
        <strain evidence="5">D6</strain>
    </source>
</reference>
<feature type="transmembrane region" description="Helical" evidence="3">
    <location>
        <begin position="358"/>
        <end position="383"/>
    </location>
</feature>
<dbReference type="Proteomes" id="UP001153069">
    <property type="component" value="Unassembled WGS sequence"/>
</dbReference>
<organism evidence="5 6">
    <name type="scientific">Seminavis robusta</name>
    <dbReference type="NCBI Taxonomy" id="568900"/>
    <lineage>
        <taxon>Eukaryota</taxon>
        <taxon>Sar</taxon>
        <taxon>Stramenopiles</taxon>
        <taxon>Ochrophyta</taxon>
        <taxon>Bacillariophyta</taxon>
        <taxon>Bacillariophyceae</taxon>
        <taxon>Bacillariophycidae</taxon>
        <taxon>Naviculales</taxon>
        <taxon>Naviculaceae</taxon>
        <taxon>Seminavis</taxon>
    </lineage>
</organism>
<evidence type="ECO:0000313" key="5">
    <source>
        <dbReference type="EMBL" id="CAB9499475.1"/>
    </source>
</evidence>
<dbReference type="PANTHER" id="PTHR10796:SF92">
    <property type="entry name" value="PATCHED-RELATED, ISOFORM A"/>
    <property type="match status" value="1"/>
</dbReference>
<feature type="region of interest" description="Disordered" evidence="2">
    <location>
        <begin position="1"/>
        <end position="23"/>
    </location>
</feature>
<dbReference type="InterPro" id="IPR053958">
    <property type="entry name" value="HMGCR/SNAP/NPC1-like_SSD"/>
</dbReference>
<feature type="transmembrane region" description="Helical" evidence="3">
    <location>
        <begin position="431"/>
        <end position="449"/>
    </location>
</feature>
<keyword evidence="6" id="KW-1185">Reference proteome</keyword>
<feature type="transmembrane region" description="Helical" evidence="3">
    <location>
        <begin position="882"/>
        <end position="904"/>
    </location>
</feature>
<comment type="similarity">
    <text evidence="1">Belongs to the patched family.</text>
</comment>
<feature type="transmembrane region" description="Helical" evidence="3">
    <location>
        <begin position="389"/>
        <end position="410"/>
    </location>
</feature>
<dbReference type="SUPFAM" id="SSF82866">
    <property type="entry name" value="Multidrug efflux transporter AcrB transmembrane domain"/>
    <property type="match status" value="2"/>
</dbReference>
<proteinExistence type="inferred from homology"/>
<evidence type="ECO:0000256" key="2">
    <source>
        <dbReference type="SAM" id="MobiDB-lite"/>
    </source>
</evidence>
<dbReference type="Pfam" id="PF12349">
    <property type="entry name" value="Sterol-sensing"/>
    <property type="match status" value="1"/>
</dbReference>
<dbReference type="InterPro" id="IPR051697">
    <property type="entry name" value="Patched_domain-protein"/>
</dbReference>
<dbReference type="OrthoDB" id="190529at2759"/>
<evidence type="ECO:0000313" key="6">
    <source>
        <dbReference type="Proteomes" id="UP001153069"/>
    </source>
</evidence>
<feature type="transmembrane region" description="Helical" evidence="3">
    <location>
        <begin position="455"/>
        <end position="483"/>
    </location>
</feature>
<evidence type="ECO:0000256" key="3">
    <source>
        <dbReference type="SAM" id="Phobius"/>
    </source>
</evidence>
<evidence type="ECO:0000256" key="1">
    <source>
        <dbReference type="ARBA" id="ARBA00005585"/>
    </source>
</evidence>
<feature type="transmembrane region" description="Helical" evidence="3">
    <location>
        <begin position="779"/>
        <end position="797"/>
    </location>
</feature>
<feature type="transmembrane region" description="Helical" evidence="3">
    <location>
        <begin position="749"/>
        <end position="773"/>
    </location>
</feature>
<keyword evidence="3" id="KW-0472">Membrane</keyword>
<keyword evidence="3" id="KW-1133">Transmembrane helix</keyword>
<accession>A0A9N8DFB5</accession>
<dbReference type="GO" id="GO:0022857">
    <property type="term" value="F:transmembrane transporter activity"/>
    <property type="evidence" value="ECO:0007669"/>
    <property type="project" value="InterPro"/>
</dbReference>
<gene>
    <name evidence="5" type="ORF">SEMRO_62_G035280.1</name>
</gene>
<dbReference type="InterPro" id="IPR001036">
    <property type="entry name" value="Acrflvin-R"/>
</dbReference>
<dbReference type="AlphaFoldDB" id="A0A9N8DFB5"/>
<dbReference type="PROSITE" id="PS50156">
    <property type="entry name" value="SSD"/>
    <property type="match status" value="1"/>
</dbReference>
<evidence type="ECO:0000259" key="4">
    <source>
        <dbReference type="PROSITE" id="PS50156"/>
    </source>
</evidence>
<sequence>MSAEAQEAMSSSRTEDRDVDAEPEMHLYNKTPLSFDTSTDSDTGASGAISTSSKEELTFVWPWWSKVTEALRDTNREFVLTLSLAAAKNPIRCIVSILVLSFALIGTGTMTNFHIEVDEAKIYTPSHAISRHHNQWYLEESGLGEAARSTVLMIHSHGNNVLGMDTMSRVFEALDTVTTTTGYHQICADGSYWDDYKEEFTCQVVSATRFWYHDEELYDSQVKNETELVQQLSAPEYPGGVPTDAEYVMGKVQRNINGTIIDVPAFFVYILLTDKGEQTMEFESAVLERLANLQAQWDDDTSNSLRLDYFTERSGADEFRRAIDADVYLLPIVFLVMSAFTCLVFIQTDLVQSRCLLGLGSVLSILLSLFTGFGLLFVCGIPFTSFTQLLPFVVFGVGLDDTFIITGAYLRTDTSMDTEERIRSAMLEAGPSITATTLTTASAFLLGLSSSVPGIFWLCLYAFPTIIILYLYQITFFVAILSLDQRRINANRVDVIICCTRQPRRGQVTKLDKDKTKAEYSDHAKHFADRIMTWYAHRLLQPGAKAMVVILFSALFGYCTYRTTMLKQDIDIKTLFPSDSYMIPAMDVMDTFQERSYAFHIFFRNEDQGDPMIQQQMISFVEEIQALPALGAPPPLCWVRDLQAMRETENFDVLRALPFEEQIQFAMNIPAFKEAYGNDIAIDSSTGKITASRCVILARNSYLIAEVQNTIDYLNGQRAVTEAQAINQNKAGGAESFFTFQSIYLVWEFYNVAISELIMTTVLSVGVVSLLSLIFIPHWTAACFIVPMVSVVYIDLLGVMEMAGLDINAVTYVCLVISIGLIVDFLLHIMLRYIESTRVTRDDKVKETLETMGSSILLGGNSTLLGILALSFSTSMIGRTVFISLCSMVILAIAHGLILLPVLLSLMGPVVSIECMLPTKKTLEVSEPSSRPSSCASLGSLSEIVTAVEV</sequence>
<feature type="transmembrane region" description="Helical" evidence="3">
    <location>
        <begin position="809"/>
        <end position="831"/>
    </location>
</feature>
<dbReference type="Gene3D" id="1.20.1640.10">
    <property type="entry name" value="Multidrug efflux transporter AcrB transmembrane domain"/>
    <property type="match status" value="2"/>
</dbReference>
<feature type="compositionally biased region" description="Low complexity" evidence="2">
    <location>
        <begin position="1"/>
        <end position="12"/>
    </location>
</feature>
<dbReference type="InterPro" id="IPR000731">
    <property type="entry name" value="SSD"/>
</dbReference>
<dbReference type="GO" id="GO:0016020">
    <property type="term" value="C:membrane"/>
    <property type="evidence" value="ECO:0007669"/>
    <property type="project" value="InterPro"/>
</dbReference>
<dbReference type="EMBL" id="CAICTM010000061">
    <property type="protein sequence ID" value="CAB9499475.1"/>
    <property type="molecule type" value="Genomic_DNA"/>
</dbReference>
<dbReference type="PRINTS" id="PR00702">
    <property type="entry name" value="ACRIFLAVINRP"/>
</dbReference>
<name>A0A9N8DFB5_9STRA</name>
<feature type="domain" description="SSD" evidence="4">
    <location>
        <begin position="326"/>
        <end position="483"/>
    </location>
</feature>
<protein>
    <submittedName>
        <fullName evidence="5">Pick C1-like protein 1</fullName>
    </submittedName>
</protein>
<feature type="transmembrane region" description="Helical" evidence="3">
    <location>
        <begin position="327"/>
        <end position="346"/>
    </location>
</feature>
<feature type="transmembrane region" description="Helical" evidence="3">
    <location>
        <begin position="851"/>
        <end position="870"/>
    </location>
</feature>
<comment type="caution">
    <text evidence="5">The sequence shown here is derived from an EMBL/GenBank/DDBJ whole genome shotgun (WGS) entry which is preliminary data.</text>
</comment>